<evidence type="ECO:0000313" key="9">
    <source>
        <dbReference type="EMBL" id="ONF73628.1"/>
    </source>
</evidence>
<dbReference type="OrthoDB" id="9802587at2"/>
<comment type="caution">
    <text evidence="9">The sequence shown here is derived from an EMBL/GenBank/DDBJ whole genome shotgun (WGS) entry which is preliminary data.</text>
</comment>
<gene>
    <name evidence="9" type="ORF">AVR91_0205810</name>
</gene>
<comment type="catalytic activity">
    <reaction evidence="5 6">
        <text>carbamoyl phosphate + L-ornithine = L-citrulline + phosphate + H(+)</text>
        <dbReference type="Rhea" id="RHEA:19513"/>
        <dbReference type="ChEBI" id="CHEBI:15378"/>
        <dbReference type="ChEBI" id="CHEBI:43474"/>
        <dbReference type="ChEBI" id="CHEBI:46911"/>
        <dbReference type="ChEBI" id="CHEBI:57743"/>
        <dbReference type="ChEBI" id="CHEBI:58228"/>
        <dbReference type="EC" id="2.1.3.3"/>
    </reaction>
</comment>
<dbReference type="NCBIfam" id="TIGR00658">
    <property type="entry name" value="orni_carb_tr"/>
    <property type="match status" value="1"/>
</dbReference>
<feature type="binding site" evidence="6">
    <location>
        <begin position="57"/>
        <end position="60"/>
    </location>
    <ligand>
        <name>carbamoyl phosphate</name>
        <dbReference type="ChEBI" id="CHEBI:58228"/>
    </ligand>
</feature>
<feature type="binding site" evidence="6">
    <location>
        <begin position="274"/>
        <end position="275"/>
    </location>
    <ligand>
        <name>carbamoyl phosphate</name>
        <dbReference type="ChEBI" id="CHEBI:58228"/>
    </ligand>
</feature>
<keyword evidence="4 6" id="KW-0808">Transferase</keyword>
<accession>A0A1W2M181</accession>
<dbReference type="AlphaFoldDB" id="A0A1W2M181"/>
<dbReference type="GO" id="GO:0004585">
    <property type="term" value="F:ornithine carbamoyltransferase activity"/>
    <property type="evidence" value="ECO:0007669"/>
    <property type="project" value="UniProtKB-UniRule"/>
</dbReference>
<dbReference type="PANTHER" id="PTHR45753">
    <property type="entry name" value="ORNITHINE CARBAMOYLTRANSFERASE, MITOCHONDRIAL"/>
    <property type="match status" value="1"/>
</dbReference>
<evidence type="ECO:0000259" key="8">
    <source>
        <dbReference type="Pfam" id="PF02729"/>
    </source>
</evidence>
<dbReference type="PRINTS" id="PR00102">
    <property type="entry name" value="OTCASE"/>
</dbReference>
<comment type="similarity">
    <text evidence="2 6">Belongs to the aspartate/ornithine carbamoyltransferase superfamily. OTCase family.</text>
</comment>
<dbReference type="InterPro" id="IPR024904">
    <property type="entry name" value="OTCase_ArgI"/>
</dbReference>
<evidence type="ECO:0000259" key="7">
    <source>
        <dbReference type="Pfam" id="PF00185"/>
    </source>
</evidence>
<protein>
    <recommendedName>
        <fullName evidence="3 6">Ornithine carbamoyltransferase</fullName>
        <shortName evidence="6">OTCase</shortName>
        <ecNumber evidence="3 6">2.1.3.3</ecNumber>
    </recommendedName>
</protein>
<dbReference type="PRINTS" id="PR00100">
    <property type="entry name" value="AOTCASE"/>
</dbReference>
<dbReference type="Gene3D" id="3.40.50.1370">
    <property type="entry name" value="Aspartate/ornithine carbamoyltransferase"/>
    <property type="match status" value="2"/>
</dbReference>
<dbReference type="InterPro" id="IPR002292">
    <property type="entry name" value="Orn/put_carbamltrans"/>
</dbReference>
<comment type="function">
    <text evidence="1">Reversibly catalyzes the transfer of the carbamoyl group from carbamoyl phosphate (CP) to the N(epsilon) atom of ornithine (ORN) to produce L-citrulline.</text>
</comment>
<name>A0A1W2M181_9PSEU</name>
<evidence type="ECO:0000256" key="6">
    <source>
        <dbReference type="HAMAP-Rule" id="MF_01109"/>
    </source>
</evidence>
<dbReference type="GO" id="GO:0016597">
    <property type="term" value="F:amino acid binding"/>
    <property type="evidence" value="ECO:0007669"/>
    <property type="project" value="InterPro"/>
</dbReference>
<dbReference type="InterPro" id="IPR006131">
    <property type="entry name" value="Asp_carbamoyltransf_Asp/Orn-bd"/>
</dbReference>
<feature type="binding site" evidence="6">
    <location>
        <position position="232"/>
    </location>
    <ligand>
        <name>L-ornithine</name>
        <dbReference type="ChEBI" id="CHEBI:46911"/>
    </ligand>
</feature>
<dbReference type="InterPro" id="IPR006130">
    <property type="entry name" value="Asp/Orn_carbamoylTrfase"/>
</dbReference>
<evidence type="ECO:0000256" key="5">
    <source>
        <dbReference type="ARBA" id="ARBA00048772"/>
    </source>
</evidence>
<dbReference type="EMBL" id="LQMT02000007">
    <property type="protein sequence ID" value="ONF73628.1"/>
    <property type="molecule type" value="Genomic_DNA"/>
</dbReference>
<dbReference type="Pfam" id="PF02729">
    <property type="entry name" value="OTCace_N"/>
    <property type="match status" value="1"/>
</dbReference>
<sequence>MAFNLRNRSYLTELDFTKEELVFLLDLAAQLKSAAYAGIAQNRLVGKHLALIFEKASTRTRCAFEVAAAEEGATTTYLGPQDAHLGHKESARDTARVLGRMYDGIEYRGHEQATVEELAKHSGVPVYNGLTATSHPTQSLCDVFTMREHSSKPLPEIAFCYLGDTRNNVARSLLAMGAKLGMDVRLAGPRGLWPDEEYLATCLREGAASGARITVTDDVEEAVAGADFIYTDVWVSMGEPAGTWHERVELLAPYQVTAKMLSATGNPGVRFLHCLPALHDRETEVGTEAFKEFGLDGVEVTDEVFESPASLVFEQAENRMHTIKAILVATLGS</sequence>
<dbReference type="PROSITE" id="PS00097">
    <property type="entry name" value="CARBAMOYLTRANSFERASE"/>
    <property type="match status" value="1"/>
</dbReference>
<dbReference type="EC" id="2.1.3.3" evidence="3 6"/>
<reference evidence="9 10" key="1">
    <citation type="submission" date="2016-12" db="EMBL/GenBank/DDBJ databases">
        <title>Amycolatopsis keratiniphila subsp. keratiniphila genome sequencing and assembly.</title>
        <authorList>
            <person name="Mayilraj S."/>
            <person name="Kaur N."/>
        </authorList>
    </citation>
    <scope>NUCLEOTIDE SEQUENCE [LARGE SCALE GENOMIC DNA]</scope>
    <source>
        <strain evidence="9 10">DSM 44409</strain>
    </source>
</reference>
<dbReference type="Proteomes" id="UP000076660">
    <property type="component" value="Unassembled WGS sequence"/>
</dbReference>
<feature type="domain" description="Aspartate/ornithine carbamoyltransferase carbamoyl-P binding" evidence="8">
    <location>
        <begin position="8"/>
        <end position="148"/>
    </location>
</feature>
<evidence type="ECO:0000256" key="3">
    <source>
        <dbReference type="ARBA" id="ARBA00013007"/>
    </source>
</evidence>
<evidence type="ECO:0000256" key="2">
    <source>
        <dbReference type="ARBA" id="ARBA00007805"/>
    </source>
</evidence>
<evidence type="ECO:0000256" key="1">
    <source>
        <dbReference type="ARBA" id="ARBA00003822"/>
    </source>
</evidence>
<feature type="binding site" evidence="6">
    <location>
        <begin position="135"/>
        <end position="138"/>
    </location>
    <ligand>
        <name>carbamoyl phosphate</name>
        <dbReference type="ChEBI" id="CHEBI:58228"/>
    </ligand>
</feature>
<dbReference type="Pfam" id="PF00185">
    <property type="entry name" value="OTCace"/>
    <property type="match status" value="1"/>
</dbReference>
<dbReference type="GO" id="GO:0042450">
    <property type="term" value="P:L-arginine biosynthetic process via ornithine"/>
    <property type="evidence" value="ECO:0007669"/>
    <property type="project" value="UniProtKB-UniRule"/>
</dbReference>
<feature type="binding site" evidence="6">
    <location>
        <position position="319"/>
    </location>
    <ligand>
        <name>carbamoyl phosphate</name>
        <dbReference type="ChEBI" id="CHEBI:58228"/>
    </ligand>
</feature>
<evidence type="ECO:0000256" key="4">
    <source>
        <dbReference type="ARBA" id="ARBA00022679"/>
    </source>
</evidence>
<feature type="binding site" evidence="6">
    <location>
        <position position="168"/>
    </location>
    <ligand>
        <name>L-ornithine</name>
        <dbReference type="ChEBI" id="CHEBI:46911"/>
    </ligand>
</feature>
<organism evidence="9 10">
    <name type="scientific">Amycolatopsis keratiniphila subsp. keratiniphila</name>
    <dbReference type="NCBI Taxonomy" id="227715"/>
    <lineage>
        <taxon>Bacteria</taxon>
        <taxon>Bacillati</taxon>
        <taxon>Actinomycetota</taxon>
        <taxon>Actinomycetes</taxon>
        <taxon>Pseudonocardiales</taxon>
        <taxon>Pseudonocardiaceae</taxon>
        <taxon>Amycolatopsis</taxon>
        <taxon>Amycolatopsis japonica group</taxon>
    </lineage>
</organism>
<dbReference type="GO" id="GO:0005737">
    <property type="term" value="C:cytoplasm"/>
    <property type="evidence" value="ECO:0007669"/>
    <property type="project" value="UniProtKB-SubCell"/>
</dbReference>
<comment type="caution">
    <text evidence="6">Lacks conserved residue(s) required for the propagation of feature annotation.</text>
</comment>
<evidence type="ECO:0000313" key="10">
    <source>
        <dbReference type="Proteomes" id="UP000076660"/>
    </source>
</evidence>
<feature type="binding site" evidence="6">
    <location>
        <begin position="236"/>
        <end position="237"/>
    </location>
    <ligand>
        <name>L-ornithine</name>
        <dbReference type="ChEBI" id="CHEBI:46911"/>
    </ligand>
</feature>
<proteinExistence type="inferred from homology"/>
<dbReference type="InterPro" id="IPR036901">
    <property type="entry name" value="Asp/Orn_carbamoylTrfase_sf"/>
</dbReference>
<dbReference type="SUPFAM" id="SSF53671">
    <property type="entry name" value="Aspartate/ornithine carbamoyltransferase"/>
    <property type="match status" value="1"/>
</dbReference>
<comment type="subcellular location">
    <subcellularLocation>
        <location evidence="6">Cytoplasm</location>
    </subcellularLocation>
</comment>
<dbReference type="RefSeq" id="WP_063274752.1">
    <property type="nucleotide sequence ID" value="NZ_LQMT02000007.1"/>
</dbReference>
<feature type="binding site" evidence="6">
    <location>
        <position position="108"/>
    </location>
    <ligand>
        <name>carbamoyl phosphate</name>
        <dbReference type="ChEBI" id="CHEBI:58228"/>
    </ligand>
</feature>
<dbReference type="GO" id="GO:0019240">
    <property type="term" value="P:citrulline biosynthetic process"/>
    <property type="evidence" value="ECO:0007669"/>
    <property type="project" value="TreeGrafter"/>
</dbReference>
<dbReference type="InterPro" id="IPR006132">
    <property type="entry name" value="Asp/Orn_carbamoyltranf_P-bd"/>
</dbReference>
<dbReference type="PANTHER" id="PTHR45753:SF2">
    <property type="entry name" value="ORNITHINE CARBAMOYLTRANSFERASE"/>
    <property type="match status" value="1"/>
</dbReference>
<keyword evidence="6" id="KW-0963">Cytoplasm</keyword>
<dbReference type="HAMAP" id="MF_01109">
    <property type="entry name" value="OTCase"/>
    <property type="match status" value="1"/>
</dbReference>
<feature type="domain" description="Aspartate/ornithine carbamoyltransferase Asp/Orn-binding" evidence="7">
    <location>
        <begin position="157"/>
        <end position="329"/>
    </location>
</feature>